<protein>
    <submittedName>
        <fullName evidence="1">Uncharacterized protein</fullName>
    </submittedName>
</protein>
<evidence type="ECO:0000313" key="2">
    <source>
        <dbReference type="Proteomes" id="UP000050816"/>
    </source>
</evidence>
<name>A0A0R1U5X3_9LACO</name>
<evidence type="ECO:0000313" key="1">
    <source>
        <dbReference type="EMBL" id="KRL88446.1"/>
    </source>
</evidence>
<proteinExistence type="predicted"/>
<comment type="caution">
    <text evidence="1">The sequence shown here is derived from an EMBL/GenBank/DDBJ whole genome shotgun (WGS) entry which is preliminary data.</text>
</comment>
<gene>
    <name evidence="1" type="ORF">FC43_GL000390</name>
</gene>
<sequence length="62" mass="7303">MGINKKFNDYNLLKTKLNPEFLIHGYPKILCKRCQQNLKILLDRSNSEKSWFLLNVGPSTFM</sequence>
<dbReference type="Proteomes" id="UP000050816">
    <property type="component" value="Unassembled WGS sequence"/>
</dbReference>
<dbReference type="AlphaFoldDB" id="A0A0R1U5X3"/>
<accession>A0A0R1U5X3</accession>
<dbReference type="EMBL" id="AZFK01000077">
    <property type="protein sequence ID" value="KRL88446.1"/>
    <property type="molecule type" value="Genomic_DNA"/>
</dbReference>
<dbReference type="PATRIC" id="fig|1423760.3.peg.409"/>
<reference evidence="1 2" key="1">
    <citation type="journal article" date="2015" name="Genome Announc.">
        <title>Expanding the biotechnology potential of lactobacilli through comparative genomics of 213 strains and associated genera.</title>
        <authorList>
            <person name="Sun Z."/>
            <person name="Harris H.M."/>
            <person name="McCann A."/>
            <person name="Guo C."/>
            <person name="Argimon S."/>
            <person name="Zhang W."/>
            <person name="Yang X."/>
            <person name="Jeffery I.B."/>
            <person name="Cooney J.C."/>
            <person name="Kagawa T.F."/>
            <person name="Liu W."/>
            <person name="Song Y."/>
            <person name="Salvetti E."/>
            <person name="Wrobel A."/>
            <person name="Rasinkangas P."/>
            <person name="Parkhill J."/>
            <person name="Rea M.C."/>
            <person name="O'Sullivan O."/>
            <person name="Ritari J."/>
            <person name="Douillard F.P."/>
            <person name="Paul Ross R."/>
            <person name="Yang R."/>
            <person name="Briner A.E."/>
            <person name="Felis G.E."/>
            <person name="de Vos W.M."/>
            <person name="Barrangou R."/>
            <person name="Klaenhammer T.R."/>
            <person name="Caufield P.W."/>
            <person name="Cui Y."/>
            <person name="Zhang H."/>
            <person name="O'Toole P.W."/>
        </authorList>
    </citation>
    <scope>NUCLEOTIDE SEQUENCE [LARGE SCALE GENOMIC DNA]</scope>
    <source>
        <strain evidence="1 2">DSM 15946</strain>
    </source>
</reference>
<organism evidence="1 2">
    <name type="scientific">Limosilactobacillus ingluviei DSM 15946</name>
    <dbReference type="NCBI Taxonomy" id="1423760"/>
    <lineage>
        <taxon>Bacteria</taxon>
        <taxon>Bacillati</taxon>
        <taxon>Bacillota</taxon>
        <taxon>Bacilli</taxon>
        <taxon>Lactobacillales</taxon>
        <taxon>Lactobacillaceae</taxon>
        <taxon>Limosilactobacillus</taxon>
    </lineage>
</organism>